<dbReference type="AlphaFoldDB" id="A0A517STX2"/>
<evidence type="ECO:0000256" key="1">
    <source>
        <dbReference type="SAM" id="MobiDB-lite"/>
    </source>
</evidence>
<gene>
    <name evidence="2" type="ORF">SV7mr_20910</name>
</gene>
<proteinExistence type="predicted"/>
<evidence type="ECO:0000313" key="3">
    <source>
        <dbReference type="Proteomes" id="UP000315003"/>
    </source>
</evidence>
<reference evidence="2 3" key="1">
    <citation type="submission" date="2019-02" db="EMBL/GenBank/DDBJ databases">
        <title>Deep-cultivation of Planctomycetes and their phenomic and genomic characterization uncovers novel biology.</title>
        <authorList>
            <person name="Wiegand S."/>
            <person name="Jogler M."/>
            <person name="Boedeker C."/>
            <person name="Pinto D."/>
            <person name="Vollmers J."/>
            <person name="Rivas-Marin E."/>
            <person name="Kohn T."/>
            <person name="Peeters S.H."/>
            <person name="Heuer A."/>
            <person name="Rast P."/>
            <person name="Oberbeckmann S."/>
            <person name="Bunk B."/>
            <person name="Jeske O."/>
            <person name="Meyerdierks A."/>
            <person name="Storesund J.E."/>
            <person name="Kallscheuer N."/>
            <person name="Luecker S."/>
            <person name="Lage O.M."/>
            <person name="Pohl T."/>
            <person name="Merkel B.J."/>
            <person name="Hornburger P."/>
            <person name="Mueller R.-W."/>
            <person name="Bruemmer F."/>
            <person name="Labrenz M."/>
            <person name="Spormann A.M."/>
            <person name="Op den Camp H."/>
            <person name="Overmann J."/>
            <person name="Amann R."/>
            <person name="Jetten M.S.M."/>
            <person name="Mascher T."/>
            <person name="Medema M.H."/>
            <person name="Devos D.P."/>
            <person name="Kaster A.-K."/>
            <person name="Ovreas L."/>
            <person name="Rohde M."/>
            <person name="Galperin M.Y."/>
            <person name="Jogler C."/>
        </authorList>
    </citation>
    <scope>NUCLEOTIDE SEQUENCE [LARGE SCALE GENOMIC DNA]</scope>
    <source>
        <strain evidence="2 3">SV_7m_r</strain>
    </source>
</reference>
<organism evidence="2 3">
    <name type="scientific">Stieleria bergensis</name>
    <dbReference type="NCBI Taxonomy" id="2528025"/>
    <lineage>
        <taxon>Bacteria</taxon>
        <taxon>Pseudomonadati</taxon>
        <taxon>Planctomycetota</taxon>
        <taxon>Planctomycetia</taxon>
        <taxon>Pirellulales</taxon>
        <taxon>Pirellulaceae</taxon>
        <taxon>Stieleria</taxon>
    </lineage>
</organism>
<feature type="region of interest" description="Disordered" evidence="1">
    <location>
        <begin position="126"/>
        <end position="147"/>
    </location>
</feature>
<name>A0A517STX2_9BACT</name>
<dbReference type="EMBL" id="CP036272">
    <property type="protein sequence ID" value="QDT59582.1"/>
    <property type="molecule type" value="Genomic_DNA"/>
</dbReference>
<protein>
    <submittedName>
        <fullName evidence="2">Uncharacterized protein</fullName>
    </submittedName>
</protein>
<evidence type="ECO:0000313" key="2">
    <source>
        <dbReference type="EMBL" id="QDT59582.1"/>
    </source>
</evidence>
<keyword evidence="3" id="KW-1185">Reference proteome</keyword>
<sequence>MTLKRTIEETIACHASTTALKIFQSGGACSKSTSLRPNSALRFHWCAAISLVRCDFIGALRFHWCAASTAPYEPSPGSMISRLPGENPGKRNINQNENRFKVVVQARSLRICDTVVQRRMKRCALRHTGPIPPAPPERPLQSRRLIL</sequence>
<accession>A0A517STX2</accession>
<dbReference type="Proteomes" id="UP000315003">
    <property type="component" value="Chromosome"/>
</dbReference>